<dbReference type="CDD" id="cd05327">
    <property type="entry name" value="retinol-DH_like_SDR_c_like"/>
    <property type="match status" value="1"/>
</dbReference>
<dbReference type="InterPro" id="IPR002347">
    <property type="entry name" value="SDR_fam"/>
</dbReference>
<evidence type="ECO:0000256" key="1">
    <source>
        <dbReference type="ARBA" id="ARBA00023002"/>
    </source>
</evidence>
<evidence type="ECO:0000313" key="4">
    <source>
        <dbReference type="Proteomes" id="UP000281498"/>
    </source>
</evidence>
<dbReference type="Pfam" id="PF00106">
    <property type="entry name" value="adh_short"/>
    <property type="match status" value="1"/>
</dbReference>
<evidence type="ECO:0000256" key="2">
    <source>
        <dbReference type="RuleBase" id="RU000363"/>
    </source>
</evidence>
<organism evidence="3 4">
    <name type="scientific">Salipaludibacillus neizhouensis</name>
    <dbReference type="NCBI Taxonomy" id="885475"/>
    <lineage>
        <taxon>Bacteria</taxon>
        <taxon>Bacillati</taxon>
        <taxon>Bacillota</taxon>
        <taxon>Bacilli</taxon>
        <taxon>Bacillales</taxon>
        <taxon>Bacillaceae</taxon>
    </lineage>
</organism>
<dbReference type="PRINTS" id="PR00081">
    <property type="entry name" value="GDHRDH"/>
</dbReference>
<dbReference type="EMBL" id="PDOE01000004">
    <property type="protein sequence ID" value="RKL67146.1"/>
    <property type="molecule type" value="Genomic_DNA"/>
</dbReference>
<dbReference type="SUPFAM" id="SSF51735">
    <property type="entry name" value="NAD(P)-binding Rossmann-fold domains"/>
    <property type="match status" value="1"/>
</dbReference>
<dbReference type="PANTHER" id="PTHR43157:SF31">
    <property type="entry name" value="PHOSPHATIDYLINOSITOL-GLYCAN BIOSYNTHESIS CLASS F PROTEIN"/>
    <property type="match status" value="1"/>
</dbReference>
<reference evidence="3 4" key="1">
    <citation type="submission" date="2017-10" db="EMBL/GenBank/DDBJ databases">
        <title>Bacillus sp. nov., a halophilic bacterium isolated from a Keqin Lake.</title>
        <authorList>
            <person name="Wang H."/>
        </authorList>
    </citation>
    <scope>NUCLEOTIDE SEQUENCE [LARGE SCALE GENOMIC DNA]</scope>
    <source>
        <strain evidence="3 4">KCTC 13187</strain>
    </source>
</reference>
<dbReference type="GO" id="GO:0016491">
    <property type="term" value="F:oxidoreductase activity"/>
    <property type="evidence" value="ECO:0007669"/>
    <property type="project" value="UniProtKB-KW"/>
</dbReference>
<comment type="caution">
    <text evidence="3">The sequence shown here is derived from an EMBL/GenBank/DDBJ whole genome shotgun (WGS) entry which is preliminary data.</text>
</comment>
<dbReference type="PRINTS" id="PR00080">
    <property type="entry name" value="SDRFAMILY"/>
</dbReference>
<keyword evidence="4" id="KW-1185">Reference proteome</keyword>
<gene>
    <name evidence="3" type="ORF">CR203_11585</name>
</gene>
<dbReference type="Gene3D" id="3.40.50.720">
    <property type="entry name" value="NAD(P)-binding Rossmann-like Domain"/>
    <property type="match status" value="1"/>
</dbReference>
<comment type="similarity">
    <text evidence="2">Belongs to the short-chain dehydrogenases/reductases (SDR) family.</text>
</comment>
<dbReference type="OrthoDB" id="9809821at2"/>
<dbReference type="RefSeq" id="WP_110937367.1">
    <property type="nucleotide sequence ID" value="NZ_KZ614146.1"/>
</dbReference>
<dbReference type="InterPro" id="IPR036291">
    <property type="entry name" value="NAD(P)-bd_dom_sf"/>
</dbReference>
<protein>
    <submittedName>
        <fullName evidence="3">Short-chain dehydrogenase</fullName>
    </submittedName>
</protein>
<sequence length="281" mass="31018">MKKKLAIITGANTGMGLATSIELAKKGIQVVMVCRNPEKGRKALSTAIEQSGSNYISLMICDLGSLKSVRSFAQLFRETFDYLDILINNAGVVSLKKQLTEDGFELQLGVNHLGHFLLTNELLDMIKESPDGRIIVLSSGAHKWGKFDLNDPYFTNEKYNVIKGYGRSKLANILFTKELASQLKDTNVTVNAVHPGAVATSLGVDRKTDFGKTVHKLLKPFFQTPAEGARTAIYLATSPEIKGITGEYFEHKKKISVSETAQDKTLATAFWKWSENEVGFH</sequence>
<dbReference type="AlphaFoldDB" id="A0A3A9KR46"/>
<dbReference type="Proteomes" id="UP000281498">
    <property type="component" value="Unassembled WGS sequence"/>
</dbReference>
<keyword evidence="1" id="KW-0560">Oxidoreductase</keyword>
<evidence type="ECO:0000313" key="3">
    <source>
        <dbReference type="EMBL" id="RKL67146.1"/>
    </source>
</evidence>
<name>A0A3A9KR46_9BACI</name>
<proteinExistence type="inferred from homology"/>
<accession>A0A3A9KR46</accession>
<dbReference type="PANTHER" id="PTHR43157">
    <property type="entry name" value="PHOSPHATIDYLINOSITOL-GLYCAN BIOSYNTHESIS CLASS F PROTEIN-RELATED"/>
    <property type="match status" value="1"/>
</dbReference>